<dbReference type="InterPro" id="IPR017853">
    <property type="entry name" value="GH"/>
</dbReference>
<dbReference type="InterPro" id="IPR036156">
    <property type="entry name" value="Beta-gal/glucu_dom_sf"/>
</dbReference>
<dbReference type="InterPro" id="IPR040605">
    <property type="entry name" value="Glyco_hydro2_dom5"/>
</dbReference>
<protein>
    <submittedName>
        <fullName evidence="9">Beta-galactosidase</fullName>
        <ecNumber evidence="9">3.2.1.23</ecNumber>
    </submittedName>
</protein>
<name>A0ABU0QB07_STRAH</name>
<dbReference type="Gene3D" id="3.20.20.80">
    <property type="entry name" value="Glycosidases"/>
    <property type="match status" value="1"/>
</dbReference>
<feature type="domain" description="DUF4982" evidence="6">
    <location>
        <begin position="634"/>
        <end position="692"/>
    </location>
</feature>
<comment type="similarity">
    <text evidence="1">Belongs to the glycosyl hydrolase 2 family.</text>
</comment>
<evidence type="ECO:0000256" key="3">
    <source>
        <dbReference type="ARBA" id="ARBA00023295"/>
    </source>
</evidence>
<keyword evidence="2 9" id="KW-0378">Hydrolase</keyword>
<dbReference type="SUPFAM" id="SSF51445">
    <property type="entry name" value="(Trans)glycosidases"/>
    <property type="match status" value="1"/>
</dbReference>
<dbReference type="SUPFAM" id="SSF49785">
    <property type="entry name" value="Galactose-binding domain-like"/>
    <property type="match status" value="1"/>
</dbReference>
<dbReference type="GO" id="GO:0004565">
    <property type="term" value="F:beta-galactosidase activity"/>
    <property type="evidence" value="ECO:0007669"/>
    <property type="project" value="UniProtKB-EC"/>
</dbReference>
<feature type="domain" description="Glycoside hydrolase family 2 catalytic" evidence="5">
    <location>
        <begin position="278"/>
        <end position="427"/>
    </location>
</feature>
<keyword evidence="10" id="KW-1185">Reference proteome</keyword>
<evidence type="ECO:0000259" key="4">
    <source>
        <dbReference type="Pfam" id="PF00703"/>
    </source>
</evidence>
<accession>A0ABU0QB07</accession>
<dbReference type="InterPro" id="IPR006101">
    <property type="entry name" value="Glyco_hydro_2"/>
</dbReference>
<dbReference type="Pfam" id="PF18565">
    <property type="entry name" value="Glyco_hydro2_C5"/>
    <property type="match status" value="1"/>
</dbReference>
<feature type="domain" description="Glycoside hydrolase family 2" evidence="7">
    <location>
        <begin position="706"/>
        <end position="807"/>
    </location>
</feature>
<keyword evidence="3 9" id="KW-0326">Glycosidase</keyword>
<evidence type="ECO:0000313" key="10">
    <source>
        <dbReference type="Proteomes" id="UP001243364"/>
    </source>
</evidence>
<dbReference type="Pfam" id="PF02836">
    <property type="entry name" value="Glyco_hydro_2_C"/>
    <property type="match status" value="1"/>
</dbReference>
<dbReference type="PANTHER" id="PTHR42732">
    <property type="entry name" value="BETA-GALACTOSIDASE"/>
    <property type="match status" value="1"/>
</dbReference>
<dbReference type="InterPro" id="IPR006102">
    <property type="entry name" value="Ig-like_GH2"/>
</dbReference>
<dbReference type="PRINTS" id="PR00132">
    <property type="entry name" value="GLHYDRLASE2"/>
</dbReference>
<dbReference type="Proteomes" id="UP001243364">
    <property type="component" value="Unassembled WGS sequence"/>
</dbReference>
<dbReference type="InterPro" id="IPR051913">
    <property type="entry name" value="GH2_Domain-Containing"/>
</dbReference>
<evidence type="ECO:0000259" key="8">
    <source>
        <dbReference type="Pfam" id="PF22666"/>
    </source>
</evidence>
<reference evidence="9 10" key="1">
    <citation type="submission" date="2023-07" db="EMBL/GenBank/DDBJ databases">
        <title>Comparative genomics of wheat-associated soil bacteria to identify genetic determinants of phenazine resistance.</title>
        <authorList>
            <person name="Mouncey N."/>
        </authorList>
    </citation>
    <scope>NUCLEOTIDE SEQUENCE [LARGE SCALE GENOMIC DNA]</scope>
    <source>
        <strain evidence="9 10">W4I19-2</strain>
    </source>
</reference>
<gene>
    <name evidence="9" type="ORF">QFZ56_006809</name>
</gene>
<dbReference type="Gene3D" id="2.60.40.10">
    <property type="entry name" value="Immunoglobulins"/>
    <property type="match status" value="3"/>
</dbReference>
<comment type="caution">
    <text evidence="9">The sequence shown here is derived from an EMBL/GenBank/DDBJ whole genome shotgun (WGS) entry which is preliminary data.</text>
</comment>
<dbReference type="Pfam" id="PF16355">
    <property type="entry name" value="DUF4982"/>
    <property type="match status" value="1"/>
</dbReference>
<evidence type="ECO:0000259" key="5">
    <source>
        <dbReference type="Pfam" id="PF02836"/>
    </source>
</evidence>
<dbReference type="InterPro" id="IPR006103">
    <property type="entry name" value="Glyco_hydro_2_cat"/>
</dbReference>
<feature type="domain" description="Glycoside hydrolase family 2 immunoglobulin-like beta-sandwich" evidence="4">
    <location>
        <begin position="167"/>
        <end position="268"/>
    </location>
</feature>
<evidence type="ECO:0000256" key="2">
    <source>
        <dbReference type="ARBA" id="ARBA00022801"/>
    </source>
</evidence>
<dbReference type="RefSeq" id="WP_307047996.1">
    <property type="nucleotide sequence ID" value="NZ_JAUSYA010000001.1"/>
</dbReference>
<dbReference type="Pfam" id="PF00703">
    <property type="entry name" value="Glyco_hydro_2"/>
    <property type="match status" value="1"/>
</dbReference>
<evidence type="ECO:0000259" key="6">
    <source>
        <dbReference type="Pfam" id="PF16355"/>
    </source>
</evidence>
<dbReference type="PANTHER" id="PTHR42732:SF1">
    <property type="entry name" value="BETA-MANNOSIDASE"/>
    <property type="match status" value="1"/>
</dbReference>
<dbReference type="EMBL" id="JAUSYA010000001">
    <property type="protein sequence ID" value="MDQ0687846.1"/>
    <property type="molecule type" value="Genomic_DNA"/>
</dbReference>
<dbReference type="InterPro" id="IPR013783">
    <property type="entry name" value="Ig-like_fold"/>
</dbReference>
<evidence type="ECO:0000256" key="1">
    <source>
        <dbReference type="ARBA" id="ARBA00007401"/>
    </source>
</evidence>
<dbReference type="InterPro" id="IPR032311">
    <property type="entry name" value="DUF4982"/>
</dbReference>
<dbReference type="Pfam" id="PF22666">
    <property type="entry name" value="Glyco_hydro_2_N2"/>
    <property type="match status" value="1"/>
</dbReference>
<dbReference type="Gene3D" id="2.60.120.260">
    <property type="entry name" value="Galactose-binding domain-like"/>
    <property type="match status" value="1"/>
</dbReference>
<dbReference type="SUPFAM" id="SSF49303">
    <property type="entry name" value="beta-Galactosidase/glucuronidase domain"/>
    <property type="match status" value="1"/>
</dbReference>
<feature type="domain" description="Beta-mannosidase-like galactose-binding" evidence="8">
    <location>
        <begin position="60"/>
        <end position="132"/>
    </location>
</feature>
<organism evidence="9 10">
    <name type="scientific">Streptomyces achromogenes</name>
    <dbReference type="NCBI Taxonomy" id="67255"/>
    <lineage>
        <taxon>Bacteria</taxon>
        <taxon>Bacillati</taxon>
        <taxon>Actinomycetota</taxon>
        <taxon>Actinomycetes</taxon>
        <taxon>Kitasatosporales</taxon>
        <taxon>Streptomycetaceae</taxon>
        <taxon>Streptomyces</taxon>
    </lineage>
</organism>
<evidence type="ECO:0000259" key="7">
    <source>
        <dbReference type="Pfam" id="PF18565"/>
    </source>
</evidence>
<dbReference type="InterPro" id="IPR054593">
    <property type="entry name" value="Beta-mannosidase-like_N2"/>
</dbReference>
<dbReference type="InterPro" id="IPR008979">
    <property type="entry name" value="Galactose-bd-like_sf"/>
</dbReference>
<evidence type="ECO:0000313" key="9">
    <source>
        <dbReference type="EMBL" id="MDQ0687846.1"/>
    </source>
</evidence>
<proteinExistence type="inferred from homology"/>
<dbReference type="EC" id="3.2.1.23" evidence="9"/>
<sequence length="825" mass="90397">MIRIPFNDAWRVGPLVSVHEAIVVAGAGAGEEEVTLPHDAMLKGGRSAENSGGPQTGYFRDGKWTYEKQFDVPEEWATKRVTFEFEGVYRDAMVYINGALAGQWAGGYSRFHVSADPFLYYGRANTVRVDAQAHQDSRWYTGGGLHRPVNVLVGDLVHVTPTGLRLTTPDIDADLATVVAATEIVNEDVSTRVVEVLLEILDAGGEVVASDRARVTLLAGDGITTHQRAYVQRPSLWSVDSPHLYHATVRLFDDSGPLDETSTHFGVRTVTADPIRGLRINGETVKLRGGAIHHDNGILGAADFADAAERRVRMLKAAGFNAVRSAHNPMSVALLDACDRLGMLVMDELFDVWTVAKSGDDYSRRFPQWWERDVDSLVAKDFNHPSVIMYSIGNEIIEAGTPHGTRLGRRIADRVRAQDPTRLVTHALQGMYIARDKIPALKAELGQDAAPVRGLNDYLGQVTHLIDALMASPVVGERLAEPASVLDVVGLNYGESRYVLDKEAYPNRVVVGSETFPTKIDRLWQLVTENPHVIGDFTWTAWDFLGEVGTGRHVYPEDQQVHRAPYPWLTAECGDIDIIGQRHPISYYREIVYGLTQTPYLAVRRHRDDGYVIKPRAWTWADISPSWTFDVPVGSPLHVEAYAAAEEVEFLLNGITVATVPVGTERNFVAEADVPYEPGLLEVVAYRDGAEVGRSALHTAGEPTHLSLKTDRTELGADPQRLVHIDITLTDGDGVLNPNRDTKITIQVDGAGVLQGFGTGAPATEESFLDHSATSFKGRALAIVRATGETGRITVTARAHGLPDASLEIDVVQAPTHHVTREGQK</sequence>